<dbReference type="PANTHER" id="PTHR34524:SF6">
    <property type="entry name" value="CALCYPHOSINE LIKE"/>
    <property type="match status" value="1"/>
</dbReference>
<reference evidence="5" key="1">
    <citation type="submission" date="2016-10" db="EMBL/GenBank/DDBJ databases">
        <authorList>
            <person name="Benchimol M."/>
            <person name="Almeida L.G."/>
            <person name="Vasconcelos A.T."/>
            <person name="Perreira-Neves A."/>
            <person name="Rosa I.A."/>
            <person name="Tasca T."/>
            <person name="Bogo M.R."/>
            <person name="de Souza W."/>
        </authorList>
    </citation>
    <scope>NUCLEOTIDE SEQUENCE [LARGE SCALE GENOMIC DNA]</scope>
    <source>
        <strain evidence="5">K</strain>
    </source>
</reference>
<dbReference type="Pfam" id="PF13499">
    <property type="entry name" value="EF-hand_7"/>
    <property type="match status" value="1"/>
</dbReference>
<dbReference type="Gene3D" id="1.10.238.10">
    <property type="entry name" value="EF-hand"/>
    <property type="match status" value="2"/>
</dbReference>
<dbReference type="AlphaFoldDB" id="A0A1J4KRI9"/>
<dbReference type="PROSITE" id="PS50222">
    <property type="entry name" value="EF_HAND_2"/>
    <property type="match status" value="2"/>
</dbReference>
<dbReference type="SMART" id="SM00054">
    <property type="entry name" value="EFh"/>
    <property type="match status" value="3"/>
</dbReference>
<keyword evidence="2" id="KW-0677">Repeat</keyword>
<dbReference type="SUPFAM" id="SSF47473">
    <property type="entry name" value="EF-hand"/>
    <property type="match status" value="1"/>
</dbReference>
<accession>A0A1J4KRI9</accession>
<keyword evidence="6" id="KW-1185">Reference proteome</keyword>
<evidence type="ECO:0000259" key="4">
    <source>
        <dbReference type="PROSITE" id="PS50222"/>
    </source>
</evidence>
<keyword evidence="1" id="KW-0479">Metal-binding</keyword>
<name>A0A1J4KRI9_9EUKA</name>
<evidence type="ECO:0000256" key="3">
    <source>
        <dbReference type="ARBA" id="ARBA00022837"/>
    </source>
</evidence>
<dbReference type="InterPro" id="IPR051581">
    <property type="entry name" value="Ca-bind"/>
</dbReference>
<dbReference type="OrthoDB" id="444540at2759"/>
<dbReference type="VEuPathDB" id="TrichDB:TRFO_15905"/>
<feature type="domain" description="EF-hand" evidence="4">
    <location>
        <begin position="134"/>
        <end position="169"/>
    </location>
</feature>
<evidence type="ECO:0000313" key="6">
    <source>
        <dbReference type="Proteomes" id="UP000179807"/>
    </source>
</evidence>
<dbReference type="InterPro" id="IPR011992">
    <property type="entry name" value="EF-hand-dom_pair"/>
</dbReference>
<evidence type="ECO:0000256" key="1">
    <source>
        <dbReference type="ARBA" id="ARBA00022723"/>
    </source>
</evidence>
<dbReference type="GeneID" id="94833357"/>
<dbReference type="PANTHER" id="PTHR34524">
    <property type="entry name" value="CALCYPHOSIN"/>
    <property type="match status" value="1"/>
</dbReference>
<proteinExistence type="predicted"/>
<dbReference type="Proteomes" id="UP000179807">
    <property type="component" value="Unassembled WGS sequence"/>
</dbReference>
<evidence type="ECO:0000256" key="2">
    <source>
        <dbReference type="ARBA" id="ARBA00022737"/>
    </source>
</evidence>
<organism evidence="5 6">
    <name type="scientific">Tritrichomonas foetus</name>
    <dbReference type="NCBI Taxonomy" id="1144522"/>
    <lineage>
        <taxon>Eukaryota</taxon>
        <taxon>Metamonada</taxon>
        <taxon>Parabasalia</taxon>
        <taxon>Tritrichomonadida</taxon>
        <taxon>Tritrichomonadidae</taxon>
        <taxon>Tritrichomonas</taxon>
    </lineage>
</organism>
<gene>
    <name evidence="5" type="primary">Capsl</name>
    <name evidence="5" type="ORF">TRFO_15905</name>
</gene>
<dbReference type="PROSITE" id="PS00018">
    <property type="entry name" value="EF_HAND_1"/>
    <property type="match status" value="1"/>
</dbReference>
<dbReference type="GO" id="GO:0005509">
    <property type="term" value="F:calcium ion binding"/>
    <property type="evidence" value="ECO:0007669"/>
    <property type="project" value="InterPro"/>
</dbReference>
<comment type="caution">
    <text evidence="5">The sequence shown here is derived from an EMBL/GenBank/DDBJ whole genome shotgun (WGS) entry which is preliminary data.</text>
</comment>
<dbReference type="InterPro" id="IPR002048">
    <property type="entry name" value="EF_hand_dom"/>
</dbReference>
<keyword evidence="3" id="KW-0106">Calcium</keyword>
<sequence>MSWMITQQRNDEELDALMGQIREQIVKHGGGGIASLGRKFRIADDNRDYRIDLKEELPKVLRELKINISAENLKKVQTLLDRDRNGSIDYEEFLYHLAPPMNALRVEWVNKVFDKLDKDRSGKIKKDDLAKAQNADARYNNLCRLCDKRGDGVIDREELIDYYREISPSIDSDEYFVTMLTNAWKL</sequence>
<evidence type="ECO:0000313" key="5">
    <source>
        <dbReference type="EMBL" id="OHT13879.1"/>
    </source>
</evidence>
<protein>
    <submittedName>
        <fullName evidence="5">Calcyphosin-like protein</fullName>
    </submittedName>
</protein>
<dbReference type="InterPro" id="IPR018247">
    <property type="entry name" value="EF_Hand_1_Ca_BS"/>
</dbReference>
<dbReference type="EMBL" id="MLAK01000461">
    <property type="protein sequence ID" value="OHT13879.1"/>
    <property type="molecule type" value="Genomic_DNA"/>
</dbReference>
<feature type="domain" description="EF-hand" evidence="4">
    <location>
        <begin position="68"/>
        <end position="103"/>
    </location>
</feature>
<dbReference type="Pfam" id="PF13202">
    <property type="entry name" value="EF-hand_5"/>
    <property type="match status" value="1"/>
</dbReference>
<dbReference type="RefSeq" id="XP_068367015.1">
    <property type="nucleotide sequence ID" value="XM_068498653.1"/>
</dbReference>